<dbReference type="EMBL" id="FIIX01000059">
    <property type="protein sequence ID" value="CYW30965.1"/>
    <property type="molecule type" value="Genomic_DNA"/>
</dbReference>
<reference evidence="1 2" key="1">
    <citation type="submission" date="2016-02" db="EMBL/GenBank/DDBJ databases">
        <authorList>
            <consortium name="Pathogen Informatics"/>
        </authorList>
    </citation>
    <scope>NUCLEOTIDE SEQUENCE [LARGE SCALE GENOMIC DNA]</scope>
    <source>
        <strain evidence="1 2">LSS99</strain>
    </source>
</reference>
<dbReference type="Proteomes" id="UP000073388">
    <property type="component" value="Unassembled WGS sequence"/>
</dbReference>
<dbReference type="AlphaFoldDB" id="A0A0Z8EZZ2"/>
<protein>
    <submittedName>
        <fullName evidence="1">Uncharacterized protein</fullName>
    </submittedName>
</protein>
<dbReference type="RefSeq" id="WP_044754754.1">
    <property type="nucleotide sequence ID" value="NZ_CEIE01000005.1"/>
</dbReference>
<sequence length="99" mass="12150">MNQLDFYKNELQMDYFSENYRKFESDFYRYSALDTPLTFLTDDIMLAMAKSAKNYFKLNKENTKDNRDHYFIFDIENLNDSKLTKKYVYQRTTSIRQKD</sequence>
<gene>
    <name evidence="1" type="ORF">ERS132461_01970</name>
</gene>
<evidence type="ECO:0000313" key="1">
    <source>
        <dbReference type="EMBL" id="CYW30965.1"/>
    </source>
</evidence>
<organism evidence="1 2">
    <name type="scientific">Streptococcus suis</name>
    <dbReference type="NCBI Taxonomy" id="1307"/>
    <lineage>
        <taxon>Bacteria</taxon>
        <taxon>Bacillati</taxon>
        <taxon>Bacillota</taxon>
        <taxon>Bacilli</taxon>
        <taxon>Lactobacillales</taxon>
        <taxon>Streptococcaceae</taxon>
        <taxon>Streptococcus</taxon>
    </lineage>
</organism>
<accession>A0A0Z8EZZ2</accession>
<dbReference type="InterPro" id="IPR046004">
    <property type="entry name" value="DUF5960"/>
</dbReference>
<evidence type="ECO:0000313" key="2">
    <source>
        <dbReference type="Proteomes" id="UP000073388"/>
    </source>
</evidence>
<proteinExistence type="predicted"/>
<dbReference type="Pfam" id="PF19385">
    <property type="entry name" value="DUF5960"/>
    <property type="match status" value="1"/>
</dbReference>
<name>A0A0Z8EZZ2_STRSU</name>